<reference evidence="6 8" key="3">
    <citation type="submission" date="2018-08" db="EMBL/GenBank/DDBJ databases">
        <authorList>
            <consortium name="Pathogen Informatics"/>
        </authorList>
    </citation>
    <scope>NUCLEOTIDE SEQUENCE [LARGE SCALE GENOMIC DNA]</scope>
    <source>
        <strain evidence="6 8">EuSCAPE_TR218</strain>
    </source>
</reference>
<evidence type="ECO:0000256" key="1">
    <source>
        <dbReference type="ARBA" id="ARBA00008791"/>
    </source>
</evidence>
<protein>
    <recommendedName>
        <fullName evidence="2">Universal stress protein</fullName>
    </recommendedName>
</protein>
<evidence type="ECO:0000256" key="2">
    <source>
        <dbReference type="PIRNR" id="PIRNR006276"/>
    </source>
</evidence>
<sequence>MPYSHLLVAVAPTPESQILIKKAVSIARPVNAKVSFITFATDPEMYNQFAAPMMENLRELMQEETREFLNELARQADYPIEKMTIACGELGHHVKDFCQSHKVDLVICGNHNHSLFSRATCSAKNIVGSSGVDVLLVSLEKG</sequence>
<reference evidence="5 7" key="1">
    <citation type="submission" date="2017-11" db="EMBL/GenBank/DDBJ databases">
        <authorList>
            <person name="Han C.G."/>
        </authorList>
    </citation>
    <scope>NUCLEOTIDE SEQUENCE [LARGE SCALE GENOMIC DNA]</scope>
    <source>
        <strain evidence="5 7">A8</strain>
    </source>
</reference>
<proteinExistence type="inferred from homology"/>
<reference evidence="4" key="4">
    <citation type="submission" date="2022-05" db="EMBL/GenBank/DDBJ databases">
        <authorList>
            <person name="Alioto T."/>
            <person name="Alioto T."/>
            <person name="Gomez Garrido J."/>
        </authorList>
    </citation>
    <scope>NUCLEOTIDE SEQUENCE</scope>
    <source>
        <strain evidence="4">0</strain>
    </source>
</reference>
<feature type="domain" description="UspA" evidence="3">
    <location>
        <begin position="3"/>
        <end position="137"/>
    </location>
</feature>
<dbReference type="Proteomes" id="UP000234412">
    <property type="component" value="Unassembled WGS sequence"/>
</dbReference>
<comment type="subcellular location">
    <subcellularLocation>
        <location evidence="2">Cytoplasm</location>
    </subcellularLocation>
</comment>
<evidence type="ECO:0000313" key="8">
    <source>
        <dbReference type="Proteomes" id="UP000258928"/>
    </source>
</evidence>
<dbReference type="KEGG" id="kvq:SP68_05670"/>
<dbReference type="KEGG" id="kpk:A593_01595"/>
<evidence type="ECO:0000313" key="9">
    <source>
        <dbReference type="Proteomes" id="UP000789617"/>
    </source>
</evidence>
<dbReference type="GeneID" id="93272440"/>
<dbReference type="EMBL" id="UKAS01000003">
    <property type="protein sequence ID" value="SXF92763.1"/>
    <property type="molecule type" value="Genomic_DNA"/>
</dbReference>
<name>A0A264C0A4_KLEVA</name>
<gene>
    <name evidence="6" type="primary">uspA_1</name>
    <name evidence="4" type="ORF">AN2335V1_0139</name>
    <name evidence="5" type="ORF">CWN47_16505</name>
    <name evidence="6" type="ORF">SAMEA3729809_01463</name>
</gene>
<comment type="caution">
    <text evidence="5">The sequence shown here is derived from an EMBL/GenBank/DDBJ whole genome shotgun (WGS) entry which is preliminary data.</text>
</comment>
<dbReference type="GO" id="GO:0005737">
    <property type="term" value="C:cytoplasm"/>
    <property type="evidence" value="ECO:0007669"/>
    <property type="project" value="UniProtKB-SubCell"/>
</dbReference>
<dbReference type="KEGG" id="kvd:KR75_25305"/>
<comment type="function">
    <text evidence="2">Required for resistance to DNA-damaging agents.</text>
</comment>
<keyword evidence="2" id="KW-0963">Cytoplasm</keyword>
<evidence type="ECO:0000259" key="3">
    <source>
        <dbReference type="Pfam" id="PF00582"/>
    </source>
</evidence>
<dbReference type="Pfam" id="PF00582">
    <property type="entry name" value="Usp"/>
    <property type="match status" value="1"/>
</dbReference>
<dbReference type="PIRSF" id="PIRSF006276">
    <property type="entry name" value="UspA"/>
    <property type="match status" value="1"/>
</dbReference>
<evidence type="ECO:0000313" key="6">
    <source>
        <dbReference type="EMBL" id="SXF92763.1"/>
    </source>
</evidence>
<dbReference type="Proteomes" id="UP000258928">
    <property type="component" value="Unassembled WGS sequence"/>
</dbReference>
<evidence type="ECO:0000313" key="5">
    <source>
        <dbReference type="EMBL" id="PLM93842.1"/>
    </source>
</evidence>
<dbReference type="InterPro" id="IPR006015">
    <property type="entry name" value="Universal_stress_UspA"/>
</dbReference>
<dbReference type="EMBL" id="CAJOXS020000001">
    <property type="protein sequence ID" value="CAH5940195.1"/>
    <property type="molecule type" value="Genomic_DNA"/>
</dbReference>
<evidence type="ECO:0000313" key="7">
    <source>
        <dbReference type="Proteomes" id="UP000234412"/>
    </source>
</evidence>
<dbReference type="Gene3D" id="3.40.50.620">
    <property type="entry name" value="HUPs"/>
    <property type="match status" value="1"/>
</dbReference>
<reference evidence="5 7" key="2">
    <citation type="submission" date="2018-01" db="EMBL/GenBank/DDBJ databases">
        <title>Genomic study of Klebsiella pneumoniae.</title>
        <authorList>
            <person name="Yang Y."/>
            <person name="Bicalho R."/>
        </authorList>
    </citation>
    <scope>NUCLEOTIDE SEQUENCE [LARGE SCALE GENOMIC DNA]</scope>
    <source>
        <strain evidence="5 7">A8</strain>
    </source>
</reference>
<accession>A0A264C0A4</accession>
<dbReference type="NCBIfam" id="NF007512">
    <property type="entry name" value="PRK10116.1"/>
    <property type="match status" value="1"/>
</dbReference>
<dbReference type="InterPro" id="IPR006016">
    <property type="entry name" value="UspA"/>
</dbReference>
<dbReference type="AlphaFoldDB" id="A0A264C0A4"/>
<evidence type="ECO:0000313" key="4">
    <source>
        <dbReference type="EMBL" id="CAH5940195.1"/>
    </source>
</evidence>
<dbReference type="EMBL" id="PIDP01000565">
    <property type="protein sequence ID" value="PLM93842.1"/>
    <property type="molecule type" value="Genomic_DNA"/>
</dbReference>
<dbReference type="InterPro" id="IPR014729">
    <property type="entry name" value="Rossmann-like_a/b/a_fold"/>
</dbReference>
<dbReference type="RefSeq" id="WP_008804235.1">
    <property type="nucleotide sequence ID" value="NZ_AP024592.1"/>
</dbReference>
<comment type="similarity">
    <text evidence="1 2">Belongs to the universal stress protein A family.</text>
</comment>
<organism evidence="5 7">
    <name type="scientific">Klebsiella variicola</name>
    <dbReference type="NCBI Taxonomy" id="244366"/>
    <lineage>
        <taxon>Bacteria</taxon>
        <taxon>Pseudomonadati</taxon>
        <taxon>Pseudomonadota</taxon>
        <taxon>Gammaproteobacteria</taxon>
        <taxon>Enterobacterales</taxon>
        <taxon>Enterobacteriaceae</taxon>
        <taxon>Klebsiella/Raoultella group</taxon>
        <taxon>Klebsiella</taxon>
        <taxon>Klebsiella pneumoniae complex</taxon>
    </lineage>
</organism>
<keyword evidence="9" id="KW-1185">Reference proteome</keyword>
<dbReference type="SUPFAM" id="SSF52402">
    <property type="entry name" value="Adenine nucleotide alpha hydrolases-like"/>
    <property type="match status" value="1"/>
</dbReference>
<dbReference type="Proteomes" id="UP000789617">
    <property type="component" value="Unassembled WGS sequence"/>
</dbReference>